<dbReference type="PANTHER" id="PTHR33164">
    <property type="entry name" value="TRANSCRIPTIONAL REGULATOR, MARR FAMILY"/>
    <property type="match status" value="1"/>
</dbReference>
<dbReference type="GO" id="GO:0003700">
    <property type="term" value="F:DNA-binding transcription factor activity"/>
    <property type="evidence" value="ECO:0007669"/>
    <property type="project" value="InterPro"/>
</dbReference>
<name>A0A0D2JX44_9BACT</name>
<dbReference type="PROSITE" id="PS50995">
    <property type="entry name" value="HTH_MARR_2"/>
    <property type="match status" value="1"/>
</dbReference>
<dbReference type="InterPro" id="IPR000835">
    <property type="entry name" value="HTH_MarR-typ"/>
</dbReference>
<dbReference type="InterPro" id="IPR036388">
    <property type="entry name" value="WH-like_DNA-bd_sf"/>
</dbReference>
<dbReference type="SUPFAM" id="SSF46785">
    <property type="entry name" value="Winged helix' DNA-binding domain"/>
    <property type="match status" value="1"/>
</dbReference>
<dbReference type="EMBL" id="AZAC01000011">
    <property type="protein sequence ID" value="KIX14150.1"/>
    <property type="molecule type" value="Genomic_DNA"/>
</dbReference>
<keyword evidence="6" id="KW-1185">Reference proteome</keyword>
<feature type="domain" description="HTH marR-type" evidence="4">
    <location>
        <begin position="9"/>
        <end position="141"/>
    </location>
</feature>
<evidence type="ECO:0000313" key="6">
    <source>
        <dbReference type="Proteomes" id="UP000032233"/>
    </source>
</evidence>
<evidence type="ECO:0000313" key="5">
    <source>
        <dbReference type="EMBL" id="KIX14150.1"/>
    </source>
</evidence>
<dbReference type="InParanoid" id="A0A0D2JX44"/>
<dbReference type="STRING" id="1429043.X474_08960"/>
<keyword evidence="2" id="KW-0238">DNA-binding</keyword>
<dbReference type="Pfam" id="PF12802">
    <property type="entry name" value="MarR_2"/>
    <property type="match status" value="1"/>
</dbReference>
<comment type="caution">
    <text evidence="5">The sequence shown here is derived from an EMBL/GenBank/DDBJ whole genome shotgun (WGS) entry which is preliminary data.</text>
</comment>
<dbReference type="GO" id="GO:0006950">
    <property type="term" value="P:response to stress"/>
    <property type="evidence" value="ECO:0007669"/>
    <property type="project" value="TreeGrafter"/>
</dbReference>
<dbReference type="Proteomes" id="UP000032233">
    <property type="component" value="Unassembled WGS sequence"/>
</dbReference>
<dbReference type="InterPro" id="IPR036390">
    <property type="entry name" value="WH_DNA-bd_sf"/>
</dbReference>
<evidence type="ECO:0000256" key="1">
    <source>
        <dbReference type="ARBA" id="ARBA00023015"/>
    </source>
</evidence>
<accession>A0A0D2JX44</accession>
<proteinExistence type="predicted"/>
<dbReference type="InterPro" id="IPR023187">
    <property type="entry name" value="Tscrpt_reg_MarR-type_CS"/>
</dbReference>
<evidence type="ECO:0000256" key="2">
    <source>
        <dbReference type="ARBA" id="ARBA00023125"/>
    </source>
</evidence>
<protein>
    <submittedName>
        <fullName evidence="5">Transcriptional regulator</fullName>
    </submittedName>
</protein>
<keyword evidence="3" id="KW-0804">Transcription</keyword>
<dbReference type="GO" id="GO:0003677">
    <property type="term" value="F:DNA binding"/>
    <property type="evidence" value="ECO:0007669"/>
    <property type="project" value="UniProtKB-KW"/>
</dbReference>
<sequence length="146" mass="15996">MHTNFPEPKYFLCYLTSCVARKMTAHYDRVLSPLGLTARQMIALDSLCCSEGVSLGVFAERAGIGKAAATGMIKRLESRGLVKSRPDPKDGRLNTLSLTPLGQKLAPQVAAQVSQLEKRMEEAIGQEKLKTIVQGLHTILNLDLEE</sequence>
<dbReference type="Gene3D" id="1.10.10.10">
    <property type="entry name" value="Winged helix-like DNA-binding domain superfamily/Winged helix DNA-binding domain"/>
    <property type="match status" value="1"/>
</dbReference>
<evidence type="ECO:0000259" key="4">
    <source>
        <dbReference type="PROSITE" id="PS50995"/>
    </source>
</evidence>
<dbReference type="PANTHER" id="PTHR33164:SF43">
    <property type="entry name" value="HTH-TYPE TRANSCRIPTIONAL REPRESSOR YETL"/>
    <property type="match status" value="1"/>
</dbReference>
<organism evidence="5 6">
    <name type="scientific">Dethiosulfatarculus sandiegensis</name>
    <dbReference type="NCBI Taxonomy" id="1429043"/>
    <lineage>
        <taxon>Bacteria</taxon>
        <taxon>Pseudomonadati</taxon>
        <taxon>Thermodesulfobacteriota</taxon>
        <taxon>Desulfarculia</taxon>
        <taxon>Desulfarculales</taxon>
        <taxon>Desulfarculaceae</taxon>
        <taxon>Dethiosulfatarculus</taxon>
    </lineage>
</organism>
<gene>
    <name evidence="5" type="ORF">X474_08960</name>
</gene>
<dbReference type="SMART" id="SM00347">
    <property type="entry name" value="HTH_MARR"/>
    <property type="match status" value="1"/>
</dbReference>
<reference evidence="5 6" key="1">
    <citation type="submission" date="2013-11" db="EMBL/GenBank/DDBJ databases">
        <title>Metagenomic analysis of a methanogenic consortium involved in long chain n-alkane degradation.</title>
        <authorList>
            <person name="Davidova I.A."/>
            <person name="Callaghan A.V."/>
            <person name="Wawrik B."/>
            <person name="Pruitt S."/>
            <person name="Marks C."/>
            <person name="Duncan K.E."/>
            <person name="Suflita J.M."/>
        </authorList>
    </citation>
    <scope>NUCLEOTIDE SEQUENCE [LARGE SCALE GENOMIC DNA]</scope>
    <source>
        <strain evidence="5 6">SPR</strain>
    </source>
</reference>
<dbReference type="PROSITE" id="PS01117">
    <property type="entry name" value="HTH_MARR_1"/>
    <property type="match status" value="1"/>
</dbReference>
<dbReference type="InterPro" id="IPR039422">
    <property type="entry name" value="MarR/SlyA-like"/>
</dbReference>
<evidence type="ECO:0000256" key="3">
    <source>
        <dbReference type="ARBA" id="ARBA00023163"/>
    </source>
</evidence>
<keyword evidence="1" id="KW-0805">Transcription regulation</keyword>
<dbReference type="AlphaFoldDB" id="A0A0D2JX44"/>